<name>A0A366MUQ9_9BACT</name>
<dbReference type="PANTHER" id="PTHR33295">
    <property type="entry name" value="ATPASE"/>
    <property type="match status" value="1"/>
</dbReference>
<organism evidence="3 4">
    <name type="scientific">Aliarcobacter vitoriensis</name>
    <dbReference type="NCBI Taxonomy" id="2011099"/>
    <lineage>
        <taxon>Bacteria</taxon>
        <taxon>Pseudomonadati</taxon>
        <taxon>Campylobacterota</taxon>
        <taxon>Epsilonproteobacteria</taxon>
        <taxon>Campylobacterales</taxon>
        <taxon>Arcobacteraceae</taxon>
        <taxon>Aliarcobacter</taxon>
    </lineage>
</organism>
<feature type="domain" description="AAA" evidence="1">
    <location>
        <begin position="35"/>
        <end position="169"/>
    </location>
</feature>
<sequence>MNNVIISQNKHWESEYDGLYERDIFYKLIDNLKTKQIQVLQGVRRSGKSSLFKLLINHLCQSIDKEEILYLNLDDPFFIKYSNNPQSFYEIIQTAKKLTQKDIKYLFLDEVQAINSWEKYVKSVYDSNEFIKIFVTGSNSSLLNTEFSTLLTGRYLSTQIYPLKFKEILKINQINSYLELNKNLPKVLKIVDDMLLFGSFVEVYEIEEDLKRDLISSYYETILLKDCVANNQIRDIKSFKELSFYSLTNLTSLYSYSSLSKVLKLNDKSIKEYIWVLESCYLFSEIKQFSYSLKEQMNNKKKLYLCDNGFMNLGYSFSSNYGKLLENLTFSELQKRDFEIYFYNKDFECDFIVKKDNLIIAIQVCYQLNEQNKIRELNGLMKLPFKVDEKYIITYRQNDILEDVKVVPFWEYFFE</sequence>
<evidence type="ECO:0000259" key="2">
    <source>
        <dbReference type="Pfam" id="PF13635"/>
    </source>
</evidence>
<dbReference type="SUPFAM" id="SSF52540">
    <property type="entry name" value="P-loop containing nucleoside triphosphate hydrolases"/>
    <property type="match status" value="1"/>
</dbReference>
<dbReference type="Pfam" id="PF13173">
    <property type="entry name" value="AAA_14"/>
    <property type="match status" value="1"/>
</dbReference>
<accession>A0A366MUQ9</accession>
<dbReference type="AlphaFoldDB" id="A0A366MUQ9"/>
<evidence type="ECO:0000259" key="1">
    <source>
        <dbReference type="Pfam" id="PF13173"/>
    </source>
</evidence>
<comment type="caution">
    <text evidence="3">The sequence shown here is derived from an EMBL/GenBank/DDBJ whole genome shotgun (WGS) entry which is preliminary data.</text>
</comment>
<reference evidence="3 4" key="1">
    <citation type="submission" date="2017-10" db="EMBL/GenBank/DDBJ databases">
        <title>Genomics of the genus Arcobacter.</title>
        <authorList>
            <person name="Perez-Cataluna A."/>
            <person name="Figueras M.J."/>
        </authorList>
    </citation>
    <scope>NUCLEOTIDE SEQUENCE [LARGE SCALE GENOMIC DNA]</scope>
    <source>
        <strain evidence="3 4">CECT 9230</strain>
    </source>
</reference>
<proteinExistence type="predicted"/>
<dbReference type="PANTHER" id="PTHR33295:SF8">
    <property type="entry name" value="AAA+ ATPASE DOMAIN-CONTAINING PROTEIN"/>
    <property type="match status" value="1"/>
</dbReference>
<dbReference type="Proteomes" id="UP000252669">
    <property type="component" value="Unassembled WGS sequence"/>
</dbReference>
<evidence type="ECO:0000313" key="4">
    <source>
        <dbReference type="Proteomes" id="UP000252669"/>
    </source>
</evidence>
<dbReference type="InterPro" id="IPR025420">
    <property type="entry name" value="DUF4143"/>
</dbReference>
<protein>
    <submittedName>
        <fullName evidence="3">AAA family ATPase</fullName>
    </submittedName>
</protein>
<evidence type="ECO:0000313" key="3">
    <source>
        <dbReference type="EMBL" id="RBQ29122.1"/>
    </source>
</evidence>
<keyword evidence="4" id="KW-1185">Reference proteome</keyword>
<dbReference type="EMBL" id="PDKB01000008">
    <property type="protein sequence ID" value="RBQ29122.1"/>
    <property type="molecule type" value="Genomic_DNA"/>
</dbReference>
<gene>
    <name evidence="3" type="ORF">CRU91_05940</name>
</gene>
<dbReference type="Gene3D" id="3.40.50.300">
    <property type="entry name" value="P-loop containing nucleotide triphosphate hydrolases"/>
    <property type="match status" value="1"/>
</dbReference>
<feature type="domain" description="DUF4143" evidence="2">
    <location>
        <begin position="226"/>
        <end position="366"/>
    </location>
</feature>
<dbReference type="RefSeq" id="WP_113894303.1">
    <property type="nucleotide sequence ID" value="NZ_JANJGA010000009.1"/>
</dbReference>
<dbReference type="Pfam" id="PF13635">
    <property type="entry name" value="DUF4143"/>
    <property type="match status" value="1"/>
</dbReference>
<dbReference type="InterPro" id="IPR027417">
    <property type="entry name" value="P-loop_NTPase"/>
</dbReference>
<dbReference type="OrthoDB" id="9801684at2"/>
<dbReference type="InterPro" id="IPR041682">
    <property type="entry name" value="AAA_14"/>
</dbReference>